<dbReference type="GO" id="GO:0003690">
    <property type="term" value="F:double-stranded DNA binding"/>
    <property type="evidence" value="ECO:0007669"/>
    <property type="project" value="InterPro"/>
</dbReference>
<proteinExistence type="predicted"/>
<gene>
    <name evidence="1" type="ORF">DI555_06490</name>
</gene>
<dbReference type="SUPFAM" id="SSF161266">
    <property type="entry name" value="Gam-like"/>
    <property type="match status" value="1"/>
</dbReference>
<sequence>MSIRTPKTEQAATLLLQRFAQLLASIDLHENARNDAIAAANAEADTSLAPLIKECDEIRSKLEPWWKQAAAALTGGKRKSVQLGGCMIGTRTGRASLAIDGDEDAIVAKLEKRTWAAGLLRITTKLDKTAILKAVPGEHGKKLKALGLTKSDGAESFYVERAEQDGTVAAVS</sequence>
<evidence type="ECO:0000313" key="2">
    <source>
        <dbReference type="Proteomes" id="UP000249082"/>
    </source>
</evidence>
<comment type="caution">
    <text evidence="1">The sequence shown here is derived from an EMBL/GenBank/DDBJ whole genome shotgun (WGS) entry which is preliminary data.</text>
</comment>
<accession>A0A2W5NV91</accession>
<dbReference type="Proteomes" id="UP000249082">
    <property type="component" value="Unassembled WGS sequence"/>
</dbReference>
<dbReference type="Pfam" id="PF07352">
    <property type="entry name" value="Phage_Mu_Gam"/>
    <property type="match status" value="1"/>
</dbReference>
<dbReference type="EMBL" id="QFPX01000004">
    <property type="protein sequence ID" value="PZQ56258.1"/>
    <property type="molecule type" value="Genomic_DNA"/>
</dbReference>
<evidence type="ECO:0008006" key="3">
    <source>
        <dbReference type="Google" id="ProtNLM"/>
    </source>
</evidence>
<protein>
    <recommendedName>
        <fullName evidence="3">Host-nuclease inhibitor protein Gam</fullName>
    </recommendedName>
</protein>
<reference evidence="1 2" key="1">
    <citation type="submission" date="2017-08" db="EMBL/GenBank/DDBJ databases">
        <title>Infants hospitalized years apart are colonized by the same room-sourced microbial strains.</title>
        <authorList>
            <person name="Brooks B."/>
            <person name="Olm M.R."/>
            <person name="Firek B.A."/>
            <person name="Baker R."/>
            <person name="Thomas B.C."/>
            <person name="Morowitz M.J."/>
            <person name="Banfield J.F."/>
        </authorList>
    </citation>
    <scope>NUCLEOTIDE SEQUENCE [LARGE SCALE GENOMIC DNA]</scope>
    <source>
        <strain evidence="1">S2_005_002_R2_33</strain>
    </source>
</reference>
<organism evidence="1 2">
    <name type="scientific">Novosphingobium pentaromativorans</name>
    <dbReference type="NCBI Taxonomy" id="205844"/>
    <lineage>
        <taxon>Bacteria</taxon>
        <taxon>Pseudomonadati</taxon>
        <taxon>Pseudomonadota</taxon>
        <taxon>Alphaproteobacteria</taxon>
        <taxon>Sphingomonadales</taxon>
        <taxon>Sphingomonadaceae</taxon>
        <taxon>Novosphingobium</taxon>
    </lineage>
</organism>
<dbReference type="AlphaFoldDB" id="A0A2W5NV91"/>
<dbReference type="GO" id="GO:0042262">
    <property type="term" value="P:DNA protection"/>
    <property type="evidence" value="ECO:0007669"/>
    <property type="project" value="InterPro"/>
</dbReference>
<dbReference type="InterPro" id="IPR009951">
    <property type="entry name" value="Host-nuc_inhib_Gam"/>
</dbReference>
<evidence type="ECO:0000313" key="1">
    <source>
        <dbReference type="EMBL" id="PZQ56258.1"/>
    </source>
</evidence>
<name>A0A2W5NV91_9SPHN</name>